<protein>
    <submittedName>
        <fullName evidence="1">Uncharacterized protein</fullName>
    </submittedName>
</protein>
<evidence type="ECO:0000313" key="1">
    <source>
        <dbReference type="EMBL" id="MDG3014751.1"/>
    </source>
</evidence>
<dbReference type="EMBL" id="JANRHA010000005">
    <property type="protein sequence ID" value="MDG3014751.1"/>
    <property type="molecule type" value="Genomic_DNA"/>
</dbReference>
<name>A0A9X4RH62_9ACTN</name>
<proteinExistence type="predicted"/>
<sequence length="95" mass="9182">MSGGTLDVRSLDPLAQILARSADVLESAAGNVHGSADAGVSTGAVTSALTAVSAAMSAVTMAAAESADLVQRNSATFQCTESDNAAALRQAGGGS</sequence>
<evidence type="ECO:0000313" key="2">
    <source>
        <dbReference type="Proteomes" id="UP001152755"/>
    </source>
</evidence>
<keyword evidence="2" id="KW-1185">Reference proteome</keyword>
<accession>A0A9X4RH62</accession>
<reference evidence="1" key="1">
    <citation type="submission" date="2022-08" db="EMBL/GenBank/DDBJ databases">
        <title>Genome analysis of Corynebacteriales strain.</title>
        <authorList>
            <person name="Lee S.D."/>
        </authorList>
    </citation>
    <scope>NUCLEOTIDE SEQUENCE</scope>
    <source>
        <strain evidence="1">D3-21</strain>
    </source>
</reference>
<organism evidence="1 2">
    <name type="scientific">Speluncibacter jeojiensis</name>
    <dbReference type="NCBI Taxonomy" id="2710754"/>
    <lineage>
        <taxon>Bacteria</taxon>
        <taxon>Bacillati</taxon>
        <taxon>Actinomycetota</taxon>
        <taxon>Actinomycetes</taxon>
        <taxon>Mycobacteriales</taxon>
        <taxon>Speluncibacteraceae</taxon>
        <taxon>Speluncibacter</taxon>
    </lineage>
</organism>
<dbReference type="AlphaFoldDB" id="A0A9X4RH62"/>
<dbReference type="Proteomes" id="UP001152755">
    <property type="component" value="Unassembled WGS sequence"/>
</dbReference>
<gene>
    <name evidence="1" type="ORF">NVS88_09300</name>
</gene>
<comment type="caution">
    <text evidence="1">The sequence shown here is derived from an EMBL/GenBank/DDBJ whole genome shotgun (WGS) entry which is preliminary data.</text>
</comment>
<dbReference type="RefSeq" id="WP_277834943.1">
    <property type="nucleotide sequence ID" value="NZ_JAAIVF010000007.1"/>
</dbReference>